<dbReference type="InterPro" id="IPR051204">
    <property type="entry name" value="ABC_transp_perm/SBD"/>
</dbReference>
<evidence type="ECO:0000256" key="5">
    <source>
        <dbReference type="ARBA" id="ARBA00022989"/>
    </source>
</evidence>
<keyword evidence="5 7" id="KW-1133">Transmembrane helix</keyword>
<dbReference type="RefSeq" id="WP_061279957.1">
    <property type="nucleotide sequence ID" value="NZ_CALMQG010000017.1"/>
</dbReference>
<organism evidence="8 9">
    <name type="scientific">Kluyvera cryocrescens</name>
    <name type="common">Kluyvera citrophila</name>
    <dbReference type="NCBI Taxonomy" id="580"/>
    <lineage>
        <taxon>Bacteria</taxon>
        <taxon>Pseudomonadati</taxon>
        <taxon>Pseudomonadota</taxon>
        <taxon>Gammaproteobacteria</taxon>
        <taxon>Enterobacterales</taxon>
        <taxon>Enterobacteriaceae</taxon>
        <taxon>Kluyvera</taxon>
    </lineage>
</organism>
<dbReference type="PROSITE" id="PS50928">
    <property type="entry name" value="ABC_TM1"/>
    <property type="match status" value="1"/>
</dbReference>
<dbReference type="PANTHER" id="PTHR30177">
    <property type="entry name" value="GLYCINE BETAINE/L-PROLINE TRANSPORT SYSTEM PERMEASE PROTEIN PROW"/>
    <property type="match status" value="1"/>
</dbReference>
<evidence type="ECO:0000256" key="2">
    <source>
        <dbReference type="ARBA" id="ARBA00022448"/>
    </source>
</evidence>
<sequence>MDILTATWHWLIQPDHWLSDTGILLRLREHLWYVLVSMVIASAIALPLGVALGYWRKGAFLVINLFNIGRAIPSLGLILLCIILFGFSDVPVFLALIALSVPPILTNTWVGIYHADRTLCDAATAFGMTPVQSLWQLRIPLAMPLIFAGIRTALLQLIATAVVAAYAGLGGLGRFLIDGLGQRDIPQVISGSLVVTLLALACEGIFSLINNVLFQSKAAPAITES</sequence>
<comment type="similarity">
    <text evidence="7">Belongs to the binding-protein-dependent transport system permease family.</text>
</comment>
<keyword evidence="3" id="KW-0997">Cell inner membrane</keyword>
<dbReference type="SUPFAM" id="SSF161098">
    <property type="entry name" value="MetI-like"/>
    <property type="match status" value="1"/>
</dbReference>
<evidence type="ECO:0000256" key="7">
    <source>
        <dbReference type="RuleBase" id="RU363032"/>
    </source>
</evidence>
<feature type="transmembrane region" description="Helical" evidence="7">
    <location>
        <begin position="188"/>
        <end position="209"/>
    </location>
</feature>
<dbReference type="InterPro" id="IPR000515">
    <property type="entry name" value="MetI-like"/>
</dbReference>
<evidence type="ECO:0000256" key="1">
    <source>
        <dbReference type="ARBA" id="ARBA00004429"/>
    </source>
</evidence>
<feature type="transmembrane region" description="Helical" evidence="7">
    <location>
        <begin position="31"/>
        <end position="55"/>
    </location>
</feature>
<feature type="transmembrane region" description="Helical" evidence="7">
    <location>
        <begin position="75"/>
        <end position="99"/>
    </location>
</feature>
<dbReference type="GO" id="GO:0055085">
    <property type="term" value="P:transmembrane transport"/>
    <property type="evidence" value="ECO:0007669"/>
    <property type="project" value="InterPro"/>
</dbReference>
<keyword evidence="9" id="KW-1185">Reference proteome</keyword>
<dbReference type="Pfam" id="PF00528">
    <property type="entry name" value="BPD_transp_1"/>
    <property type="match status" value="1"/>
</dbReference>
<keyword evidence="6 7" id="KW-0472">Membrane</keyword>
<dbReference type="PANTHER" id="PTHR30177:SF33">
    <property type="entry name" value="POSSIBLE OSMOPROTECTANT (GLYCINE BETAINE_CARNITINE_CHOLINE_L-PROLINE) TRANSPORT INTEGRAL MEMBRANE PROTEIN ABC TRANSPORTER PROZ"/>
    <property type="match status" value="1"/>
</dbReference>
<evidence type="ECO:0000313" key="8">
    <source>
        <dbReference type="EMBL" id="VFS82942.1"/>
    </source>
</evidence>
<accession>A0A485CE35</accession>
<dbReference type="EMBL" id="CAADJD010000025">
    <property type="protein sequence ID" value="VFS82942.1"/>
    <property type="molecule type" value="Genomic_DNA"/>
</dbReference>
<evidence type="ECO:0000313" key="9">
    <source>
        <dbReference type="Proteomes" id="UP000401081"/>
    </source>
</evidence>
<keyword evidence="2 7" id="KW-0813">Transport</keyword>
<dbReference type="CDD" id="cd06261">
    <property type="entry name" value="TM_PBP2"/>
    <property type="match status" value="1"/>
</dbReference>
<dbReference type="AlphaFoldDB" id="A0A485CE35"/>
<dbReference type="Gene3D" id="1.10.3720.10">
    <property type="entry name" value="MetI-like"/>
    <property type="match status" value="1"/>
</dbReference>
<dbReference type="GO" id="GO:0005886">
    <property type="term" value="C:plasma membrane"/>
    <property type="evidence" value="ECO:0007669"/>
    <property type="project" value="UniProtKB-SubCell"/>
</dbReference>
<feature type="transmembrane region" description="Helical" evidence="7">
    <location>
        <begin position="153"/>
        <end position="176"/>
    </location>
</feature>
<comment type="subcellular location">
    <subcellularLocation>
        <location evidence="1">Cell inner membrane</location>
        <topology evidence="1">Multi-pass membrane protein</topology>
    </subcellularLocation>
    <subcellularLocation>
        <location evidence="7">Cell membrane</location>
        <topology evidence="7">Multi-pass membrane protein</topology>
    </subcellularLocation>
</comment>
<dbReference type="Proteomes" id="UP000401081">
    <property type="component" value="Unassembled WGS sequence"/>
</dbReference>
<dbReference type="InterPro" id="IPR035906">
    <property type="entry name" value="MetI-like_sf"/>
</dbReference>
<name>A0A485CE35_KLUCR</name>
<dbReference type="GO" id="GO:0031460">
    <property type="term" value="P:glycine betaine transport"/>
    <property type="evidence" value="ECO:0007669"/>
    <property type="project" value="TreeGrafter"/>
</dbReference>
<evidence type="ECO:0000256" key="4">
    <source>
        <dbReference type="ARBA" id="ARBA00022692"/>
    </source>
</evidence>
<keyword evidence="4 7" id="KW-0812">Transmembrane</keyword>
<evidence type="ECO:0000256" key="3">
    <source>
        <dbReference type="ARBA" id="ARBA00022519"/>
    </source>
</evidence>
<gene>
    <name evidence="8" type="primary">proW_2</name>
    <name evidence="8" type="ORF">NCTC12993_06288</name>
</gene>
<protein>
    <submittedName>
        <fullName evidence="8">Glycine betaine/L-proline transport system permease protein proW</fullName>
    </submittedName>
</protein>
<keyword evidence="3" id="KW-1003">Cell membrane</keyword>
<evidence type="ECO:0000256" key="6">
    <source>
        <dbReference type="ARBA" id="ARBA00023136"/>
    </source>
</evidence>
<reference evidence="8 9" key="1">
    <citation type="submission" date="2019-03" db="EMBL/GenBank/DDBJ databases">
        <authorList>
            <consortium name="Pathogen Informatics"/>
        </authorList>
    </citation>
    <scope>NUCLEOTIDE SEQUENCE [LARGE SCALE GENOMIC DNA]</scope>
    <source>
        <strain evidence="8 9">NCTC12993</strain>
    </source>
</reference>
<dbReference type="GeneID" id="99776366"/>
<proteinExistence type="inferred from homology"/>